<evidence type="ECO:0000256" key="3">
    <source>
        <dbReference type="ARBA" id="ARBA00012438"/>
    </source>
</evidence>
<dbReference type="Gene3D" id="3.30.450.20">
    <property type="entry name" value="PAS domain"/>
    <property type="match status" value="1"/>
</dbReference>
<dbReference type="SUPFAM" id="SSF55874">
    <property type="entry name" value="ATPase domain of HSP90 chaperone/DNA topoisomerase II/histidine kinase"/>
    <property type="match status" value="1"/>
</dbReference>
<keyword evidence="6 11" id="KW-0418">Kinase</keyword>
<sequence>MQKIKRFLYTLIRKFQVGTRILIFLITMLMIIATGAVIFSRYYAKTIADQYVYDYLRTEHKRIINSMELYMEEIIMVSLRYKNTNAFYDILQKPDLTVFQKERALQEAAEGIQPPVSSSIGNVYLIDKQETVYQIAVQATGVPLPDLSEWRALGDTPYYHIGKLVRSSDGRAWLPMYMQLHNYNTMQTAGGLVFYLPQDPISVLYAGLLASGEETGSLNGSTFVTDSSGMILSHNDASQLGTRPDNLIFSETDAPFLVSTAKIDGEKSIIISTAFSPRSSLIGFSWRLVSILPYDDLFHVLNQILDALLTACFTMIILAVFLSFFLTGHLTRSLKRLQTRLKDLGSGNLDSFLDSNPRDELWDLEQGYNEMVQQICELLEKNRLEQEKKRELELTALQAQINPHFLYNTLDAIGWIAVMKGQNEIEQMVMELSRFFRLSLHKGDKKITIEDEMGIVISYVTIEQLRNPGKFDIKYEIEPEITGLLVPKIILQPIVENAIKHGVSQVRRHGMITVRGYRKGDDVYLEVSDNGCGFRQKSSHIHGSGYGLRNVNERIQLEYGSEYGISVQSIEGEGTTVQIHISFEQS</sequence>
<dbReference type="Gene3D" id="3.30.565.10">
    <property type="entry name" value="Histidine kinase-like ATPase, C-terminal domain"/>
    <property type="match status" value="1"/>
</dbReference>
<dbReference type="PROSITE" id="PS50885">
    <property type="entry name" value="HAMP"/>
    <property type="match status" value="1"/>
</dbReference>
<dbReference type="PROSITE" id="PS50109">
    <property type="entry name" value="HIS_KIN"/>
    <property type="match status" value="1"/>
</dbReference>
<accession>A0A374PBQ7</accession>
<dbReference type="InterPro" id="IPR003660">
    <property type="entry name" value="HAMP_dom"/>
</dbReference>
<dbReference type="InterPro" id="IPR005467">
    <property type="entry name" value="His_kinase_dom"/>
</dbReference>
<dbReference type="Pfam" id="PF00672">
    <property type="entry name" value="HAMP"/>
    <property type="match status" value="1"/>
</dbReference>
<dbReference type="PANTHER" id="PTHR34220">
    <property type="entry name" value="SENSOR HISTIDINE KINASE YPDA"/>
    <property type="match status" value="1"/>
</dbReference>
<keyword evidence="8" id="KW-1133">Transmembrane helix</keyword>
<dbReference type="InterPro" id="IPR050640">
    <property type="entry name" value="Bact_2-comp_sensor_kinase"/>
</dbReference>
<dbReference type="CDD" id="cd06225">
    <property type="entry name" value="HAMP"/>
    <property type="match status" value="1"/>
</dbReference>
<dbReference type="Gene3D" id="6.10.340.10">
    <property type="match status" value="1"/>
</dbReference>
<feature type="domain" description="HAMP" evidence="10">
    <location>
        <begin position="328"/>
        <end position="380"/>
    </location>
</feature>
<dbReference type="InterPro" id="IPR010559">
    <property type="entry name" value="Sig_transdc_His_kin_internal"/>
</dbReference>
<dbReference type="GO" id="GO:0016020">
    <property type="term" value="C:membrane"/>
    <property type="evidence" value="ECO:0007669"/>
    <property type="project" value="UniProtKB-SubCell"/>
</dbReference>
<feature type="domain" description="Histidine kinase" evidence="9">
    <location>
        <begin position="490"/>
        <end position="585"/>
    </location>
</feature>
<comment type="caution">
    <text evidence="11">The sequence shown here is derived from an EMBL/GenBank/DDBJ whole genome shotgun (WGS) entry which is preliminary data.</text>
</comment>
<evidence type="ECO:0000256" key="8">
    <source>
        <dbReference type="SAM" id="Phobius"/>
    </source>
</evidence>
<dbReference type="InterPro" id="IPR003594">
    <property type="entry name" value="HATPase_dom"/>
</dbReference>
<evidence type="ECO:0000259" key="10">
    <source>
        <dbReference type="PROSITE" id="PS50885"/>
    </source>
</evidence>
<dbReference type="SMART" id="SM00304">
    <property type="entry name" value="HAMP"/>
    <property type="match status" value="1"/>
</dbReference>
<evidence type="ECO:0000313" key="11">
    <source>
        <dbReference type="EMBL" id="RGJ06676.1"/>
    </source>
</evidence>
<dbReference type="AlphaFoldDB" id="A0A374PBQ7"/>
<dbReference type="Proteomes" id="UP000263014">
    <property type="component" value="Unassembled WGS sequence"/>
</dbReference>
<protein>
    <recommendedName>
        <fullName evidence="3">histidine kinase</fullName>
        <ecNumber evidence="3">2.7.13.3</ecNumber>
    </recommendedName>
</protein>
<organism evidence="11 12">
    <name type="scientific">Hungatella hathewayi</name>
    <dbReference type="NCBI Taxonomy" id="154046"/>
    <lineage>
        <taxon>Bacteria</taxon>
        <taxon>Bacillati</taxon>
        <taxon>Bacillota</taxon>
        <taxon>Clostridia</taxon>
        <taxon>Lachnospirales</taxon>
        <taxon>Lachnospiraceae</taxon>
        <taxon>Hungatella</taxon>
    </lineage>
</organism>
<keyword evidence="7" id="KW-0902">Two-component regulatory system</keyword>
<gene>
    <name evidence="11" type="ORF">DXD79_05130</name>
</gene>
<reference evidence="11 12" key="1">
    <citation type="submission" date="2018-08" db="EMBL/GenBank/DDBJ databases">
        <title>A genome reference for cultivated species of the human gut microbiota.</title>
        <authorList>
            <person name="Zou Y."/>
            <person name="Xue W."/>
            <person name="Luo G."/>
        </authorList>
    </citation>
    <scope>NUCLEOTIDE SEQUENCE [LARGE SCALE GENOMIC DNA]</scope>
    <source>
        <strain evidence="11 12">TM09-12</strain>
    </source>
</reference>
<name>A0A374PBQ7_9FIRM</name>
<evidence type="ECO:0000256" key="1">
    <source>
        <dbReference type="ARBA" id="ARBA00000085"/>
    </source>
</evidence>
<dbReference type="Pfam" id="PF06580">
    <property type="entry name" value="His_kinase"/>
    <property type="match status" value="1"/>
</dbReference>
<dbReference type="EC" id="2.7.13.3" evidence="3"/>
<evidence type="ECO:0000259" key="9">
    <source>
        <dbReference type="PROSITE" id="PS50109"/>
    </source>
</evidence>
<comment type="catalytic activity">
    <reaction evidence="1">
        <text>ATP + protein L-histidine = ADP + protein N-phospho-L-histidine.</text>
        <dbReference type="EC" id="2.7.13.3"/>
    </reaction>
</comment>
<evidence type="ECO:0000256" key="6">
    <source>
        <dbReference type="ARBA" id="ARBA00022777"/>
    </source>
</evidence>
<dbReference type="SMART" id="SM00387">
    <property type="entry name" value="HATPase_c"/>
    <property type="match status" value="1"/>
</dbReference>
<proteinExistence type="predicted"/>
<evidence type="ECO:0000256" key="7">
    <source>
        <dbReference type="ARBA" id="ARBA00023012"/>
    </source>
</evidence>
<comment type="subcellular location">
    <subcellularLocation>
        <location evidence="2">Membrane</location>
    </subcellularLocation>
</comment>
<evidence type="ECO:0000256" key="5">
    <source>
        <dbReference type="ARBA" id="ARBA00022679"/>
    </source>
</evidence>
<evidence type="ECO:0000313" key="12">
    <source>
        <dbReference type="Proteomes" id="UP000263014"/>
    </source>
</evidence>
<dbReference type="PANTHER" id="PTHR34220:SF7">
    <property type="entry name" value="SENSOR HISTIDINE KINASE YPDA"/>
    <property type="match status" value="1"/>
</dbReference>
<feature type="transmembrane region" description="Helical" evidence="8">
    <location>
        <begin position="21"/>
        <end position="44"/>
    </location>
</feature>
<dbReference type="Pfam" id="PF02518">
    <property type="entry name" value="HATPase_c"/>
    <property type="match status" value="1"/>
</dbReference>
<dbReference type="RefSeq" id="WP_117632887.1">
    <property type="nucleotide sequence ID" value="NZ_QSON01000002.1"/>
</dbReference>
<dbReference type="GO" id="GO:0000155">
    <property type="term" value="F:phosphorelay sensor kinase activity"/>
    <property type="evidence" value="ECO:0007669"/>
    <property type="project" value="InterPro"/>
</dbReference>
<keyword evidence="5" id="KW-0808">Transferase</keyword>
<keyword evidence="4" id="KW-0597">Phosphoprotein</keyword>
<evidence type="ECO:0000256" key="4">
    <source>
        <dbReference type="ARBA" id="ARBA00022553"/>
    </source>
</evidence>
<dbReference type="EMBL" id="QSON01000002">
    <property type="protein sequence ID" value="RGJ06676.1"/>
    <property type="molecule type" value="Genomic_DNA"/>
</dbReference>
<evidence type="ECO:0000256" key="2">
    <source>
        <dbReference type="ARBA" id="ARBA00004370"/>
    </source>
</evidence>
<dbReference type="InterPro" id="IPR036890">
    <property type="entry name" value="HATPase_C_sf"/>
</dbReference>
<keyword evidence="8" id="KW-0472">Membrane</keyword>
<feature type="transmembrane region" description="Helical" evidence="8">
    <location>
        <begin position="307"/>
        <end position="326"/>
    </location>
</feature>
<keyword evidence="8" id="KW-0812">Transmembrane</keyword>